<proteinExistence type="predicted"/>
<name>A0ACB7ZT78_9AGAM</name>
<sequence>MDIEQPVAGNHRASIEVIKGSSFVLYNVLNTQASDLDALLTMDMDLSLSFSEGQTFKTMAQILRAATNLEFTGYPVGVKYLPDAVDAAILGRKYNVPRMLKRAFYEVLCRAGFGLGNIIPSKRRAGGSLDASDMYRLFAARENFVIAWVSATSHVDPSFICPQTEQNFKGTPICPRNKEKAWDKQVHKSGLFDKRMHDPIFGLEVLMQN</sequence>
<reference evidence="1" key="1">
    <citation type="journal article" date="2021" name="New Phytol.">
        <title>Evolutionary innovations through gain and loss of genes in the ectomycorrhizal Boletales.</title>
        <authorList>
            <person name="Wu G."/>
            <person name="Miyauchi S."/>
            <person name="Morin E."/>
            <person name="Kuo A."/>
            <person name="Drula E."/>
            <person name="Varga T."/>
            <person name="Kohler A."/>
            <person name="Feng B."/>
            <person name="Cao Y."/>
            <person name="Lipzen A."/>
            <person name="Daum C."/>
            <person name="Hundley H."/>
            <person name="Pangilinan J."/>
            <person name="Johnson J."/>
            <person name="Barry K."/>
            <person name="LaButti K."/>
            <person name="Ng V."/>
            <person name="Ahrendt S."/>
            <person name="Min B."/>
            <person name="Choi I.G."/>
            <person name="Park H."/>
            <person name="Plett J.M."/>
            <person name="Magnuson J."/>
            <person name="Spatafora J.W."/>
            <person name="Nagy L.G."/>
            <person name="Henrissat B."/>
            <person name="Grigoriev I.V."/>
            <person name="Yang Z.L."/>
            <person name="Xu J."/>
            <person name="Martin F.M."/>
        </authorList>
    </citation>
    <scope>NUCLEOTIDE SEQUENCE</scope>
    <source>
        <strain evidence="1">ATCC 28755</strain>
    </source>
</reference>
<gene>
    <name evidence="1" type="ORF">BJ138DRAFT_1119495</name>
</gene>
<protein>
    <submittedName>
        <fullName evidence="1">Uncharacterized protein</fullName>
    </submittedName>
</protein>
<dbReference type="Proteomes" id="UP000790377">
    <property type="component" value="Unassembled WGS sequence"/>
</dbReference>
<evidence type="ECO:0000313" key="2">
    <source>
        <dbReference type="Proteomes" id="UP000790377"/>
    </source>
</evidence>
<keyword evidence="2" id="KW-1185">Reference proteome</keyword>
<organism evidence="1 2">
    <name type="scientific">Hygrophoropsis aurantiaca</name>
    <dbReference type="NCBI Taxonomy" id="72124"/>
    <lineage>
        <taxon>Eukaryota</taxon>
        <taxon>Fungi</taxon>
        <taxon>Dikarya</taxon>
        <taxon>Basidiomycota</taxon>
        <taxon>Agaricomycotina</taxon>
        <taxon>Agaricomycetes</taxon>
        <taxon>Agaricomycetidae</taxon>
        <taxon>Boletales</taxon>
        <taxon>Coniophorineae</taxon>
        <taxon>Hygrophoropsidaceae</taxon>
        <taxon>Hygrophoropsis</taxon>
    </lineage>
</organism>
<evidence type="ECO:0000313" key="1">
    <source>
        <dbReference type="EMBL" id="KAH7904356.1"/>
    </source>
</evidence>
<comment type="caution">
    <text evidence="1">The sequence shown here is derived from an EMBL/GenBank/DDBJ whole genome shotgun (WGS) entry which is preliminary data.</text>
</comment>
<dbReference type="EMBL" id="MU268506">
    <property type="protein sequence ID" value="KAH7904356.1"/>
    <property type="molecule type" value="Genomic_DNA"/>
</dbReference>
<accession>A0ACB7ZT78</accession>